<dbReference type="InterPro" id="IPR036874">
    <property type="entry name" value="Carbonic_anhydrase_sf"/>
</dbReference>
<dbReference type="GO" id="GO:0004089">
    <property type="term" value="F:carbonate dehydratase activity"/>
    <property type="evidence" value="ECO:0007669"/>
    <property type="project" value="UniProtKB-UniRule"/>
</dbReference>
<dbReference type="GO" id="GO:0015976">
    <property type="term" value="P:carbon utilization"/>
    <property type="evidence" value="ECO:0007669"/>
    <property type="project" value="InterPro"/>
</dbReference>
<name>A0A8J3BHS8_9ACTN</name>
<evidence type="ECO:0000256" key="4">
    <source>
        <dbReference type="ARBA" id="ARBA00022833"/>
    </source>
</evidence>
<sequence length="190" mass="20522">MQTFIAHARTFPHRVGQRRHRFARLASGQRPQALFISCSDSRVVPALITAAEPGDIFELRSVGNIVPPYRPDAACAVASAVEFAVASLDVSDIVVCGHSHCGAVQAMTEGTTLPSVGRWLAHAAHRPAPTADPVAVTQQHILTQLAHLRRYPVVAARLGEGRLRLHAWYYTVDTGEVLAHRPGTADFGPL</sequence>
<dbReference type="Pfam" id="PF00484">
    <property type="entry name" value="Pro_CA"/>
    <property type="match status" value="1"/>
</dbReference>
<reference evidence="10" key="2">
    <citation type="submission" date="2020-09" db="EMBL/GenBank/DDBJ databases">
        <authorList>
            <person name="Sun Q."/>
            <person name="Ohkuma M."/>
        </authorList>
    </citation>
    <scope>NUCLEOTIDE SEQUENCE</scope>
    <source>
        <strain evidence="10">JCM 3091</strain>
    </source>
</reference>
<evidence type="ECO:0000313" key="11">
    <source>
        <dbReference type="Proteomes" id="UP000662200"/>
    </source>
</evidence>
<feature type="binding site" evidence="8">
    <location>
        <position position="98"/>
    </location>
    <ligand>
        <name>Zn(2+)</name>
        <dbReference type="ChEBI" id="CHEBI:29105"/>
    </ligand>
</feature>
<dbReference type="Proteomes" id="UP000662200">
    <property type="component" value="Unassembled WGS sequence"/>
</dbReference>
<organism evidence="10 11">
    <name type="scientific">Pilimelia terevasa</name>
    <dbReference type="NCBI Taxonomy" id="53372"/>
    <lineage>
        <taxon>Bacteria</taxon>
        <taxon>Bacillati</taxon>
        <taxon>Actinomycetota</taxon>
        <taxon>Actinomycetes</taxon>
        <taxon>Micromonosporales</taxon>
        <taxon>Micromonosporaceae</taxon>
        <taxon>Pilimelia</taxon>
    </lineage>
</organism>
<feature type="binding site" evidence="8">
    <location>
        <position position="101"/>
    </location>
    <ligand>
        <name>Zn(2+)</name>
        <dbReference type="ChEBI" id="CHEBI:29105"/>
    </ligand>
</feature>
<comment type="function">
    <text evidence="9">Reversible hydration of carbon dioxide.</text>
</comment>
<keyword evidence="5 9" id="KW-0456">Lyase</keyword>
<comment type="cofactor">
    <cofactor evidence="8">
        <name>Zn(2+)</name>
        <dbReference type="ChEBI" id="CHEBI:29105"/>
    </cofactor>
    <text evidence="8">Binds 1 zinc ion per subunit.</text>
</comment>
<comment type="caution">
    <text evidence="10">The sequence shown here is derived from an EMBL/GenBank/DDBJ whole genome shotgun (WGS) entry which is preliminary data.</text>
</comment>
<evidence type="ECO:0000256" key="1">
    <source>
        <dbReference type="ARBA" id="ARBA00006217"/>
    </source>
</evidence>
<reference evidence="10" key="1">
    <citation type="journal article" date="2014" name="Int. J. Syst. Evol. Microbiol.">
        <title>Complete genome sequence of Corynebacterium casei LMG S-19264T (=DSM 44701T), isolated from a smear-ripened cheese.</title>
        <authorList>
            <consortium name="US DOE Joint Genome Institute (JGI-PGF)"/>
            <person name="Walter F."/>
            <person name="Albersmeier A."/>
            <person name="Kalinowski J."/>
            <person name="Ruckert C."/>
        </authorList>
    </citation>
    <scope>NUCLEOTIDE SEQUENCE</scope>
    <source>
        <strain evidence="10">JCM 3091</strain>
    </source>
</reference>
<evidence type="ECO:0000256" key="2">
    <source>
        <dbReference type="ARBA" id="ARBA00012925"/>
    </source>
</evidence>
<gene>
    <name evidence="10" type="ORF">GCM10010124_13710</name>
</gene>
<comment type="catalytic activity">
    <reaction evidence="7 9">
        <text>hydrogencarbonate + H(+) = CO2 + H2O</text>
        <dbReference type="Rhea" id="RHEA:10748"/>
        <dbReference type="ChEBI" id="CHEBI:15377"/>
        <dbReference type="ChEBI" id="CHEBI:15378"/>
        <dbReference type="ChEBI" id="CHEBI:16526"/>
        <dbReference type="ChEBI" id="CHEBI:17544"/>
        <dbReference type="EC" id="4.2.1.1"/>
    </reaction>
</comment>
<keyword evidence="3 8" id="KW-0479">Metal-binding</keyword>
<keyword evidence="4 8" id="KW-0862">Zinc</keyword>
<keyword evidence="11" id="KW-1185">Reference proteome</keyword>
<dbReference type="PROSITE" id="PS00704">
    <property type="entry name" value="PROK_CO2_ANHYDRASE_1"/>
    <property type="match status" value="1"/>
</dbReference>
<dbReference type="EMBL" id="BMQC01000003">
    <property type="protein sequence ID" value="GGK22459.1"/>
    <property type="molecule type" value="Genomic_DNA"/>
</dbReference>
<evidence type="ECO:0000256" key="5">
    <source>
        <dbReference type="ARBA" id="ARBA00023239"/>
    </source>
</evidence>
<dbReference type="SUPFAM" id="SSF53056">
    <property type="entry name" value="beta-carbonic anhydrase, cab"/>
    <property type="match status" value="1"/>
</dbReference>
<dbReference type="PANTHER" id="PTHR11002:SF76">
    <property type="entry name" value="CARBONIC ANHYDRASE"/>
    <property type="match status" value="1"/>
</dbReference>
<dbReference type="PANTHER" id="PTHR11002">
    <property type="entry name" value="CARBONIC ANHYDRASE"/>
    <property type="match status" value="1"/>
</dbReference>
<dbReference type="GO" id="GO:0008270">
    <property type="term" value="F:zinc ion binding"/>
    <property type="evidence" value="ECO:0007669"/>
    <property type="project" value="UniProtKB-UniRule"/>
</dbReference>
<evidence type="ECO:0000256" key="6">
    <source>
        <dbReference type="ARBA" id="ARBA00024993"/>
    </source>
</evidence>
<feature type="binding site" evidence="8">
    <location>
        <position position="40"/>
    </location>
    <ligand>
        <name>Zn(2+)</name>
        <dbReference type="ChEBI" id="CHEBI:29105"/>
    </ligand>
</feature>
<dbReference type="AlphaFoldDB" id="A0A8J3BHS8"/>
<protein>
    <recommendedName>
        <fullName evidence="2 9">Carbonic anhydrase</fullName>
        <ecNumber evidence="2 9">4.2.1.1</ecNumber>
    </recommendedName>
    <alternativeName>
        <fullName evidence="9">Carbonate dehydratase</fullName>
    </alternativeName>
</protein>
<dbReference type="SMART" id="SM00947">
    <property type="entry name" value="Pro_CA"/>
    <property type="match status" value="1"/>
</dbReference>
<dbReference type="RefSeq" id="WP_189113326.1">
    <property type="nucleotide sequence ID" value="NZ_BMQC01000003.1"/>
</dbReference>
<accession>A0A8J3BHS8</accession>
<dbReference type="EC" id="4.2.1.1" evidence="2 9"/>
<dbReference type="InterPro" id="IPR015892">
    <property type="entry name" value="Carbonic_anhydrase_CS"/>
</dbReference>
<comment type="similarity">
    <text evidence="1 9">Belongs to the beta-class carbonic anhydrase family.</text>
</comment>
<comment type="function">
    <text evidence="6">Catalyzes the reversible hydration of carbon dioxide to form bicarbonate.</text>
</comment>
<feature type="binding site" evidence="8">
    <location>
        <position position="38"/>
    </location>
    <ligand>
        <name>Zn(2+)</name>
        <dbReference type="ChEBI" id="CHEBI:29105"/>
    </ligand>
</feature>
<evidence type="ECO:0000256" key="8">
    <source>
        <dbReference type="PIRSR" id="PIRSR601765-1"/>
    </source>
</evidence>
<evidence type="ECO:0000256" key="9">
    <source>
        <dbReference type="RuleBase" id="RU003956"/>
    </source>
</evidence>
<proteinExistence type="inferred from homology"/>
<dbReference type="Gene3D" id="3.40.1050.10">
    <property type="entry name" value="Carbonic anhydrase"/>
    <property type="match status" value="1"/>
</dbReference>
<evidence type="ECO:0000256" key="3">
    <source>
        <dbReference type="ARBA" id="ARBA00022723"/>
    </source>
</evidence>
<dbReference type="InterPro" id="IPR001765">
    <property type="entry name" value="Carbonic_anhydrase"/>
</dbReference>
<evidence type="ECO:0000313" key="10">
    <source>
        <dbReference type="EMBL" id="GGK22459.1"/>
    </source>
</evidence>
<dbReference type="PROSITE" id="PS00705">
    <property type="entry name" value="PROK_CO2_ANHYDRASE_2"/>
    <property type="match status" value="1"/>
</dbReference>
<evidence type="ECO:0000256" key="7">
    <source>
        <dbReference type="ARBA" id="ARBA00048348"/>
    </source>
</evidence>